<dbReference type="GO" id="GO:0005886">
    <property type="term" value="C:plasma membrane"/>
    <property type="evidence" value="ECO:0007669"/>
    <property type="project" value="TreeGrafter"/>
</dbReference>
<protein>
    <recommendedName>
        <fullName evidence="2">Phospholipid scramblase</fullName>
    </recommendedName>
</protein>
<reference evidence="4" key="1">
    <citation type="journal article" date="2023" name="Commun. Biol.">
        <title>Genome analysis of Parmales, the sister group of diatoms, reveals the evolutionary specialization of diatoms from phago-mixotrophs to photoautotrophs.</title>
        <authorList>
            <person name="Ban H."/>
            <person name="Sato S."/>
            <person name="Yoshikawa S."/>
            <person name="Yamada K."/>
            <person name="Nakamura Y."/>
            <person name="Ichinomiya M."/>
            <person name="Sato N."/>
            <person name="Blanc-Mathieu R."/>
            <person name="Endo H."/>
            <person name="Kuwata A."/>
            <person name="Ogata H."/>
        </authorList>
    </citation>
    <scope>NUCLEOTIDE SEQUENCE [LARGE SCALE GENOMIC DNA]</scope>
    <source>
        <strain evidence="4">NIES 3701</strain>
    </source>
</reference>
<dbReference type="PANTHER" id="PTHR23248:SF9">
    <property type="entry name" value="PHOSPHOLIPID SCRAMBLASE"/>
    <property type="match status" value="1"/>
</dbReference>
<sequence length="271" mass="29568">MPSVEQQEMMRSLEPLQSITVVQSRRGCFQEMMGCEAPTEFHYYGGTQEGQRVSATKGNEIFDSLEESGCRLRTICAPNHKFRMPISTHMEGEGVSGTEILSIDRPCKLPPGVCKCCCYQKVDVHSGGVYLGKVEEQFSCCVPKYMAFDKNDNAVYKMQQPTCVGGFCVDICAEGNPCGRGCCKVPFHLFPASNASSLYPSSDASPSGKILKEKASNLDELFTDSQIFKITFPEKAGAEEKGLLLGATVLINANFFERGPCGGPCDHATAY</sequence>
<proteinExistence type="inferred from homology"/>
<evidence type="ECO:0000256" key="1">
    <source>
        <dbReference type="ARBA" id="ARBA00005350"/>
    </source>
</evidence>
<dbReference type="GO" id="GO:0017128">
    <property type="term" value="F:phospholipid scramblase activity"/>
    <property type="evidence" value="ECO:0007669"/>
    <property type="project" value="InterPro"/>
</dbReference>
<evidence type="ECO:0000256" key="2">
    <source>
        <dbReference type="RuleBase" id="RU363116"/>
    </source>
</evidence>
<dbReference type="OrthoDB" id="191150at2759"/>
<dbReference type="Proteomes" id="UP001165085">
    <property type="component" value="Unassembled WGS sequence"/>
</dbReference>
<dbReference type="PANTHER" id="PTHR23248">
    <property type="entry name" value="PHOSPHOLIPID SCRAMBLASE-RELATED"/>
    <property type="match status" value="1"/>
</dbReference>
<gene>
    <name evidence="3" type="ORF">TrST_g2510</name>
</gene>
<accession>A0A9W7EBS9</accession>
<dbReference type="Pfam" id="PF03803">
    <property type="entry name" value="Scramblase"/>
    <property type="match status" value="2"/>
</dbReference>
<evidence type="ECO:0000313" key="4">
    <source>
        <dbReference type="Proteomes" id="UP001165085"/>
    </source>
</evidence>
<dbReference type="InterPro" id="IPR005552">
    <property type="entry name" value="Scramblase"/>
</dbReference>
<comment type="caution">
    <text evidence="3">The sequence shown here is derived from an EMBL/GenBank/DDBJ whole genome shotgun (WGS) entry which is preliminary data.</text>
</comment>
<dbReference type="AlphaFoldDB" id="A0A9W7EBS9"/>
<organism evidence="3 4">
    <name type="scientific">Triparma strigata</name>
    <dbReference type="NCBI Taxonomy" id="1606541"/>
    <lineage>
        <taxon>Eukaryota</taxon>
        <taxon>Sar</taxon>
        <taxon>Stramenopiles</taxon>
        <taxon>Ochrophyta</taxon>
        <taxon>Bolidophyceae</taxon>
        <taxon>Parmales</taxon>
        <taxon>Triparmaceae</taxon>
        <taxon>Triparma</taxon>
    </lineage>
</organism>
<dbReference type="EMBL" id="BRXY01000162">
    <property type="protein sequence ID" value="GMH72918.1"/>
    <property type="molecule type" value="Genomic_DNA"/>
</dbReference>
<comment type="similarity">
    <text evidence="1 2">Belongs to the phospholipid scramblase family.</text>
</comment>
<evidence type="ECO:0000313" key="3">
    <source>
        <dbReference type="EMBL" id="GMH72918.1"/>
    </source>
</evidence>
<name>A0A9W7EBS9_9STRA</name>
<keyword evidence="4" id="KW-1185">Reference proteome</keyword>